<name>A0ABD4XGW0_WEIPA</name>
<reference evidence="2 3" key="1">
    <citation type="submission" date="2020-03" db="EMBL/GenBank/DDBJ databases">
        <title>Comparative genomics of Weissella paramesenteroides.</title>
        <authorList>
            <person name="Kant R."/>
            <person name="Takala T."/>
            <person name="Saris P."/>
        </authorList>
    </citation>
    <scope>NUCLEOTIDE SEQUENCE [LARGE SCALE GENOMIC DNA]</scope>
    <source>
        <strain evidence="2 3">SJ27-4</strain>
    </source>
</reference>
<feature type="domain" description="Mga helix-turn-helix" evidence="1">
    <location>
        <begin position="86"/>
        <end position="162"/>
    </location>
</feature>
<evidence type="ECO:0000259" key="1">
    <source>
        <dbReference type="Pfam" id="PF05043"/>
    </source>
</evidence>
<sequence>MNWLLSKKDEERLALHQYLITHHSKTFLIKDLIKAMNWSRYLVLQAVQQLNVDYQAITKSSQTFITIADANRTMTLHNLQLISVGALKGYYLRQSLKFELLLDVFLEDIHSNETIAFRHSSSTTVVRTMKEEVRDQLLLQGINIADNYKLVGDERQIRTMMVEQIYIAFANEQLPFSAATLNYVKQVQHDVIPLLTKRATIKCVLEITIGVWHTRVSNHHHIQPTDENLLRPTEQLQCPTKHLMGKFASYLKFRLDPEDDWVEDELRYGVAVCYALGIGHTQDYLSDLTDENQEKVDWAIQRIGRAYGHYFMKQLPEEQKQAIKDLMGPALIRLCYFPPYDIQPLPDIDFQMKTYPIHTAFTKQVVHIFTRRFDYDEQQLMSILFNPLLNAFIKVFDVREIFPLITVTIDLIDMPALENYLTQMVAQWDTLNLRITNQLTKKTDFYLSNVMISEKIPGFAWQSIPEWSEQLALRQQMIDLTTRRFYKL</sequence>
<organism evidence="2 3">
    <name type="scientific">Weissella paramesenteroides</name>
    <name type="common">Leuconostoc paramesenteroides</name>
    <dbReference type="NCBI Taxonomy" id="1249"/>
    <lineage>
        <taxon>Bacteria</taxon>
        <taxon>Bacillati</taxon>
        <taxon>Bacillota</taxon>
        <taxon>Bacilli</taxon>
        <taxon>Lactobacillales</taxon>
        <taxon>Lactobacillaceae</taxon>
        <taxon>Weissella</taxon>
    </lineage>
</organism>
<dbReference type="InterPro" id="IPR007737">
    <property type="entry name" value="Mga_HTH"/>
</dbReference>
<proteinExistence type="predicted"/>
<dbReference type="RefSeq" id="WP_277361892.1">
    <property type="nucleotide sequence ID" value="NZ_JAANXN010000002.1"/>
</dbReference>
<protein>
    <recommendedName>
        <fullName evidence="1">Mga helix-turn-helix domain-containing protein</fullName>
    </recommendedName>
</protein>
<evidence type="ECO:0000313" key="3">
    <source>
        <dbReference type="Proteomes" id="UP001215461"/>
    </source>
</evidence>
<comment type="caution">
    <text evidence="2">The sequence shown here is derived from an EMBL/GenBank/DDBJ whole genome shotgun (WGS) entry which is preliminary data.</text>
</comment>
<accession>A0ABD4XGW0</accession>
<dbReference type="Proteomes" id="UP001215461">
    <property type="component" value="Unassembled WGS sequence"/>
</dbReference>
<gene>
    <name evidence="2" type="ORF">G9403_01695</name>
</gene>
<dbReference type="Pfam" id="PF05043">
    <property type="entry name" value="Mga"/>
    <property type="match status" value="1"/>
</dbReference>
<evidence type="ECO:0000313" key="2">
    <source>
        <dbReference type="EMBL" id="MDF8370373.1"/>
    </source>
</evidence>
<dbReference type="AlphaFoldDB" id="A0ABD4XGW0"/>
<dbReference type="EMBL" id="JAANXN010000002">
    <property type="protein sequence ID" value="MDF8370373.1"/>
    <property type="molecule type" value="Genomic_DNA"/>
</dbReference>